<accession>A0A059EZV6</accession>
<dbReference type="GO" id="GO:0140068">
    <property type="term" value="F:histone crotonyltransferase activity"/>
    <property type="evidence" value="ECO:0007669"/>
    <property type="project" value="EnsemblFungi"/>
</dbReference>
<feature type="non-terminal residue" evidence="15">
    <location>
        <position position="1"/>
    </location>
</feature>
<evidence type="ECO:0000256" key="3">
    <source>
        <dbReference type="ARBA" id="ARBA00013184"/>
    </source>
</evidence>
<evidence type="ECO:0000256" key="5">
    <source>
        <dbReference type="ARBA" id="ARBA00022853"/>
    </source>
</evidence>
<name>A0A059EZV6_9MICR</name>
<dbReference type="EMBL" id="KK365190">
    <property type="protein sequence ID" value="KCZ80284.1"/>
    <property type="molecule type" value="Genomic_DNA"/>
</dbReference>
<evidence type="ECO:0000313" key="15">
    <source>
        <dbReference type="EMBL" id="KCZ80284.1"/>
    </source>
</evidence>
<evidence type="ECO:0000256" key="8">
    <source>
        <dbReference type="ARBA" id="ARBA00023159"/>
    </source>
</evidence>
<dbReference type="GO" id="GO:0043993">
    <property type="term" value="F:histone H3K18 acetyltransferase activity"/>
    <property type="evidence" value="ECO:0007669"/>
    <property type="project" value="EnsemblFungi"/>
</dbReference>
<gene>
    <name evidence="15" type="ORF">H312_02313</name>
</gene>
<keyword evidence="8" id="KW-0010">Activator</keyword>
<dbReference type="InterPro" id="IPR000182">
    <property type="entry name" value="GNAT_dom"/>
</dbReference>
<dbReference type="STRING" id="1288291.A0A059EZV6"/>
<evidence type="ECO:0000256" key="1">
    <source>
        <dbReference type="ARBA" id="ARBA00004123"/>
    </source>
</evidence>
<reference evidence="15 16" key="2">
    <citation type="submission" date="2014-03" db="EMBL/GenBank/DDBJ databases">
        <title>The Genome Sequence of Anncaliia algerae insect isolate PRA339.</title>
        <authorList>
            <consortium name="The Broad Institute Genome Sequencing Platform"/>
            <consortium name="The Broad Institute Genome Sequencing Center for Infectious Disease"/>
            <person name="Cuomo C."/>
            <person name="Becnel J."/>
            <person name="Sanscrainte N."/>
            <person name="Walker B."/>
            <person name="Young S.K."/>
            <person name="Zeng Q."/>
            <person name="Gargeya S."/>
            <person name="Fitzgerald M."/>
            <person name="Haas B."/>
            <person name="Abouelleil A."/>
            <person name="Alvarado L."/>
            <person name="Arachchi H.M."/>
            <person name="Berlin A.M."/>
            <person name="Chapman S.B."/>
            <person name="Dewar J."/>
            <person name="Goldberg J."/>
            <person name="Griggs A."/>
            <person name="Gujja S."/>
            <person name="Hansen M."/>
            <person name="Howarth C."/>
            <person name="Imamovic A."/>
            <person name="Larimer J."/>
            <person name="McCowan C."/>
            <person name="Murphy C."/>
            <person name="Neiman D."/>
            <person name="Pearson M."/>
            <person name="Priest M."/>
            <person name="Roberts A."/>
            <person name="Saif S."/>
            <person name="Shea T."/>
            <person name="Sisk P."/>
            <person name="Sykes S."/>
            <person name="Wortman J."/>
            <person name="Nusbaum C."/>
            <person name="Birren B."/>
        </authorList>
    </citation>
    <scope>NUCLEOTIDE SEQUENCE [LARGE SCALE GENOMIC DNA]</scope>
    <source>
        <strain evidence="15 16">PRA339</strain>
    </source>
</reference>
<dbReference type="VEuPathDB" id="MicrosporidiaDB:H312_02313"/>
<dbReference type="PANTHER" id="PTHR45750:SF3">
    <property type="entry name" value="HISTONE ACETYLTRANSFERASE"/>
    <property type="match status" value="1"/>
</dbReference>
<dbReference type="PANTHER" id="PTHR45750">
    <property type="entry name" value="GH11602P"/>
    <property type="match status" value="1"/>
</dbReference>
<dbReference type="SMART" id="SM00297">
    <property type="entry name" value="BROMO"/>
    <property type="match status" value="1"/>
</dbReference>
<dbReference type="InterPro" id="IPR016181">
    <property type="entry name" value="Acyl_CoA_acyltransferase"/>
</dbReference>
<evidence type="ECO:0000256" key="11">
    <source>
        <dbReference type="ARBA" id="ARBA00023315"/>
    </source>
</evidence>
<feature type="domain" description="N-acetyltransferase" evidence="14">
    <location>
        <begin position="31"/>
        <end position="200"/>
    </location>
</feature>
<dbReference type="GO" id="GO:0046695">
    <property type="term" value="C:SLIK (SAGA-like) complex"/>
    <property type="evidence" value="ECO:0007669"/>
    <property type="project" value="EnsemblFungi"/>
</dbReference>
<dbReference type="GO" id="GO:0140129">
    <property type="term" value="F:histone H3K56ac reader activity"/>
    <property type="evidence" value="ECO:0007669"/>
    <property type="project" value="EnsemblFungi"/>
</dbReference>
<keyword evidence="16" id="KW-1185">Reference proteome</keyword>
<dbReference type="PROSITE" id="PS50014">
    <property type="entry name" value="BROMODOMAIN_2"/>
    <property type="match status" value="1"/>
</dbReference>
<dbReference type="GO" id="GO:0140011">
    <property type="term" value="F:histone H4K12ac reader activity"/>
    <property type="evidence" value="ECO:0007669"/>
    <property type="project" value="EnsemblFungi"/>
</dbReference>
<dbReference type="GO" id="GO:0000775">
    <property type="term" value="C:chromosome, centromeric region"/>
    <property type="evidence" value="ECO:0007669"/>
    <property type="project" value="EnsemblFungi"/>
</dbReference>
<keyword evidence="9" id="KW-0804">Transcription</keyword>
<evidence type="ECO:0000256" key="2">
    <source>
        <dbReference type="ARBA" id="ARBA00008607"/>
    </source>
</evidence>
<dbReference type="Pfam" id="PF00439">
    <property type="entry name" value="Bromodomain"/>
    <property type="match status" value="1"/>
</dbReference>
<comment type="subcellular location">
    <subcellularLocation>
        <location evidence="1">Nucleus</location>
    </subcellularLocation>
</comment>
<dbReference type="GO" id="GO:0000124">
    <property type="term" value="C:SAGA complex"/>
    <property type="evidence" value="ECO:0007669"/>
    <property type="project" value="EnsemblFungi"/>
</dbReference>
<evidence type="ECO:0000313" key="16">
    <source>
        <dbReference type="Proteomes" id="UP000030655"/>
    </source>
</evidence>
<dbReference type="GO" id="GO:0005829">
    <property type="term" value="C:cytosol"/>
    <property type="evidence" value="ECO:0007669"/>
    <property type="project" value="EnsemblFungi"/>
</dbReference>
<evidence type="ECO:0000256" key="6">
    <source>
        <dbReference type="ARBA" id="ARBA00023015"/>
    </source>
</evidence>
<protein>
    <recommendedName>
        <fullName evidence="3">histone acetyltransferase</fullName>
        <ecNumber evidence="3">2.3.1.48</ecNumber>
    </recommendedName>
</protein>
<dbReference type="PROSITE" id="PS51186">
    <property type="entry name" value="GNAT"/>
    <property type="match status" value="1"/>
</dbReference>
<dbReference type="HOGENOM" id="CLU_015741_0_0_1"/>
<dbReference type="GO" id="GO:0005634">
    <property type="term" value="C:nucleus"/>
    <property type="evidence" value="ECO:0007669"/>
    <property type="project" value="UniProtKB-SubCell"/>
</dbReference>
<evidence type="ECO:0000256" key="12">
    <source>
        <dbReference type="PROSITE-ProRule" id="PRU00035"/>
    </source>
</evidence>
<dbReference type="Gene3D" id="3.40.630.30">
    <property type="match status" value="1"/>
</dbReference>
<evidence type="ECO:0000259" key="14">
    <source>
        <dbReference type="PROSITE" id="PS51186"/>
    </source>
</evidence>
<evidence type="ECO:0000256" key="7">
    <source>
        <dbReference type="ARBA" id="ARBA00023117"/>
    </source>
</evidence>
<dbReference type="GO" id="GO:0003712">
    <property type="term" value="F:transcription coregulator activity"/>
    <property type="evidence" value="ECO:0007669"/>
    <property type="project" value="EnsemblFungi"/>
</dbReference>
<dbReference type="EC" id="2.3.1.48" evidence="3"/>
<sequence>EEIKVKEEREKLILESCKNQEIQFMVIYAKENYSEETQFLLLKAKELLQIQLPKMPRDYILKQIFDEKHRTICMFNDDDLVGVICFRPFYENNFTEMVFLAVNFNSQIKGNGSFMVYVFKEYFKYSLYKYKNGIIEDNDSICPLNIDELTYNNIEIPIYIMTYADNSALGFFKKQGFTTKIKFDKWVGQIKDYEGGTLVECRVFWEINYIYSLQTINEAMEKIFSKIKNVEELKIKRGPISKDNIKVLLEIGAFKEKLNVIDDKVILPERKKSQRKILRDFMKFLLADLTNNVFSWPFLKPVDPHFVPDYYKVIKKPMDLSTMEEKLKREVYQSIEDFVGDFYLIISNCYHYNSANTQYYKCAQNFESFFHKRMQKFKNAWFLQK</sequence>
<dbReference type="GO" id="GO:0043992">
    <property type="term" value="F:histone H3K9 acetyltransferase activity"/>
    <property type="evidence" value="ECO:0007669"/>
    <property type="project" value="EnsemblFungi"/>
</dbReference>
<dbReference type="GO" id="GO:0036408">
    <property type="term" value="F:histone H3K14 acetyltransferase activity"/>
    <property type="evidence" value="ECO:0007669"/>
    <property type="project" value="EnsemblFungi"/>
</dbReference>
<dbReference type="AlphaFoldDB" id="A0A059EZV6"/>
<dbReference type="InterPro" id="IPR036427">
    <property type="entry name" value="Bromodomain-like_sf"/>
</dbReference>
<keyword evidence="6" id="KW-0805">Transcription regulation</keyword>
<proteinExistence type="inferred from homology"/>
<dbReference type="Gene3D" id="1.20.920.10">
    <property type="entry name" value="Bromodomain-like"/>
    <property type="match status" value="1"/>
</dbReference>
<dbReference type="GO" id="GO:0032968">
    <property type="term" value="P:positive regulation of transcription elongation by RNA polymerase II"/>
    <property type="evidence" value="ECO:0007669"/>
    <property type="project" value="EnsemblFungi"/>
</dbReference>
<reference evidence="16" key="1">
    <citation type="submission" date="2013-02" db="EMBL/GenBank/DDBJ databases">
        <authorList>
            <consortium name="The Broad Institute Genome Sequencing Platform"/>
            <person name="Cuomo C."/>
            <person name="Becnel J."/>
            <person name="Sanscrainte N."/>
            <person name="Walker B."/>
            <person name="Young S.K."/>
            <person name="Zeng Q."/>
            <person name="Gargeya S."/>
            <person name="Fitzgerald M."/>
            <person name="Haas B."/>
            <person name="Abouelleil A."/>
            <person name="Alvarado L."/>
            <person name="Arachchi H.M."/>
            <person name="Berlin A.M."/>
            <person name="Chapman S.B."/>
            <person name="Dewar J."/>
            <person name="Goldberg J."/>
            <person name="Griggs A."/>
            <person name="Gujja S."/>
            <person name="Hansen M."/>
            <person name="Howarth C."/>
            <person name="Imamovic A."/>
            <person name="Larimer J."/>
            <person name="McCowan C."/>
            <person name="Murphy C."/>
            <person name="Neiman D."/>
            <person name="Pearson M."/>
            <person name="Priest M."/>
            <person name="Roberts A."/>
            <person name="Saif S."/>
            <person name="Shea T."/>
            <person name="Sisk P."/>
            <person name="Sykes S."/>
            <person name="Wortman J."/>
            <person name="Nusbaum C."/>
            <person name="Birren B."/>
        </authorList>
    </citation>
    <scope>NUCLEOTIDE SEQUENCE [LARGE SCALE GENOMIC DNA]</scope>
    <source>
        <strain evidence="16">PRA339</strain>
    </source>
</reference>
<dbReference type="SUPFAM" id="SSF47370">
    <property type="entry name" value="Bromodomain"/>
    <property type="match status" value="1"/>
</dbReference>
<dbReference type="PRINTS" id="PR00503">
    <property type="entry name" value="BROMODOMAIN"/>
</dbReference>
<keyword evidence="11" id="KW-0012">Acyltransferase</keyword>
<dbReference type="GO" id="GO:0045815">
    <property type="term" value="P:transcription initiation-coupled chromatin remodeling"/>
    <property type="evidence" value="ECO:0007669"/>
    <property type="project" value="EnsemblFungi"/>
</dbReference>
<keyword evidence="10" id="KW-0539">Nucleus</keyword>
<dbReference type="InterPro" id="IPR018359">
    <property type="entry name" value="Bromodomain_CS"/>
</dbReference>
<organism evidence="15 16">
    <name type="scientific">Anncaliia algerae PRA339</name>
    <dbReference type="NCBI Taxonomy" id="1288291"/>
    <lineage>
        <taxon>Eukaryota</taxon>
        <taxon>Fungi</taxon>
        <taxon>Fungi incertae sedis</taxon>
        <taxon>Microsporidia</taxon>
        <taxon>Tubulinosematoidea</taxon>
        <taxon>Tubulinosematidae</taxon>
        <taxon>Anncaliia</taxon>
    </lineage>
</organism>
<evidence type="ECO:0000256" key="4">
    <source>
        <dbReference type="ARBA" id="ARBA00022679"/>
    </source>
</evidence>
<dbReference type="CDD" id="cd05509">
    <property type="entry name" value="Bromo_gcn5_like"/>
    <property type="match status" value="1"/>
</dbReference>
<keyword evidence="5" id="KW-0156">Chromatin regulator</keyword>
<keyword evidence="7 12" id="KW-0103">Bromodomain</keyword>
<keyword evidence="4" id="KW-0808">Transferase</keyword>
<comment type="similarity">
    <text evidence="2">Belongs to the acetyltransferase family. GCN5 subfamily.</text>
</comment>
<evidence type="ECO:0000256" key="9">
    <source>
        <dbReference type="ARBA" id="ARBA00023163"/>
    </source>
</evidence>
<evidence type="ECO:0000256" key="10">
    <source>
        <dbReference type="ARBA" id="ARBA00023242"/>
    </source>
</evidence>
<dbReference type="InterPro" id="IPR037800">
    <property type="entry name" value="GCN5"/>
</dbReference>
<dbReference type="Proteomes" id="UP000030655">
    <property type="component" value="Unassembled WGS sequence"/>
</dbReference>
<dbReference type="SUPFAM" id="SSF55729">
    <property type="entry name" value="Acyl-CoA N-acyltransferases (Nat)"/>
    <property type="match status" value="1"/>
</dbReference>
<feature type="domain" description="Bromo" evidence="13">
    <location>
        <begin position="290"/>
        <end position="360"/>
    </location>
</feature>
<evidence type="ECO:0000259" key="13">
    <source>
        <dbReference type="PROSITE" id="PS50014"/>
    </source>
</evidence>
<dbReference type="GO" id="GO:0010515">
    <property type="term" value="P:negative regulation of induction of conjugation with cellular fusion"/>
    <property type="evidence" value="ECO:0007669"/>
    <property type="project" value="EnsemblFungi"/>
</dbReference>
<dbReference type="PROSITE" id="PS00633">
    <property type="entry name" value="BROMODOMAIN_1"/>
    <property type="match status" value="1"/>
</dbReference>
<dbReference type="GO" id="GO:0140046">
    <property type="term" value="F:histone H4K16ac reader activity"/>
    <property type="evidence" value="ECO:0007669"/>
    <property type="project" value="EnsemblFungi"/>
</dbReference>
<dbReference type="GO" id="GO:0140671">
    <property type="term" value="C:ADA complex"/>
    <property type="evidence" value="ECO:0007669"/>
    <property type="project" value="EnsemblFungi"/>
</dbReference>
<dbReference type="InterPro" id="IPR001487">
    <property type="entry name" value="Bromodomain"/>
</dbReference>
<dbReference type="OrthoDB" id="1937912at2759"/>